<evidence type="ECO:0000313" key="4">
    <source>
        <dbReference type="EMBL" id="KAJ7386448.1"/>
    </source>
</evidence>
<dbReference type="OrthoDB" id="45365at2759"/>
<name>A0A9W9ZR57_9CNID</name>
<proteinExistence type="predicted"/>
<keyword evidence="2" id="KW-0677">Repeat</keyword>
<accession>A0A9W9ZR57</accession>
<gene>
    <name evidence="4" type="ORF">OS493_008577</name>
</gene>
<reference evidence="4" key="1">
    <citation type="submission" date="2023-01" db="EMBL/GenBank/DDBJ databases">
        <title>Genome assembly of the deep-sea coral Lophelia pertusa.</title>
        <authorList>
            <person name="Herrera S."/>
            <person name="Cordes E."/>
        </authorList>
    </citation>
    <scope>NUCLEOTIDE SEQUENCE</scope>
    <source>
        <strain evidence="4">USNM1676648</strain>
        <tissue evidence="4">Polyp</tissue>
    </source>
</reference>
<dbReference type="EMBL" id="MU825876">
    <property type="protein sequence ID" value="KAJ7386448.1"/>
    <property type="molecule type" value="Genomic_DNA"/>
</dbReference>
<dbReference type="InterPro" id="IPR006652">
    <property type="entry name" value="Kelch_1"/>
</dbReference>
<keyword evidence="3" id="KW-1133">Transmembrane helix</keyword>
<organism evidence="4 5">
    <name type="scientific">Desmophyllum pertusum</name>
    <dbReference type="NCBI Taxonomy" id="174260"/>
    <lineage>
        <taxon>Eukaryota</taxon>
        <taxon>Metazoa</taxon>
        <taxon>Cnidaria</taxon>
        <taxon>Anthozoa</taxon>
        <taxon>Hexacorallia</taxon>
        <taxon>Scleractinia</taxon>
        <taxon>Caryophylliina</taxon>
        <taxon>Caryophylliidae</taxon>
        <taxon>Desmophyllum</taxon>
    </lineage>
</organism>
<keyword evidence="3" id="KW-0472">Membrane</keyword>
<dbReference type="SMART" id="SM00612">
    <property type="entry name" value="Kelch"/>
    <property type="match status" value="2"/>
</dbReference>
<dbReference type="PANTHER" id="PTHR24412">
    <property type="entry name" value="KELCH PROTEIN"/>
    <property type="match status" value="1"/>
</dbReference>
<feature type="transmembrane region" description="Helical" evidence="3">
    <location>
        <begin position="99"/>
        <end position="119"/>
    </location>
</feature>
<keyword evidence="3" id="KW-0812">Transmembrane</keyword>
<evidence type="ECO:0000256" key="1">
    <source>
        <dbReference type="ARBA" id="ARBA00022441"/>
    </source>
</evidence>
<sequence>MASSRNGVGVTLGNGRIYAIGGFDGSMPLNTAEYYDPKVGKWTEISRMNQCRFGVGCAVLHGHVVRCWRSDGTNLKTVERYDPDSNTWMMVASMSTARFGCVVYFRLIVMNICFLPYGINTGSSSQVMRIY</sequence>
<dbReference type="PANTHER" id="PTHR24412:SF451">
    <property type="entry name" value="KELCH-LIKE PROTEIN 20"/>
    <property type="match status" value="1"/>
</dbReference>
<dbReference type="InterPro" id="IPR015915">
    <property type="entry name" value="Kelch-typ_b-propeller"/>
</dbReference>
<dbReference type="Gene3D" id="2.120.10.80">
    <property type="entry name" value="Kelch-type beta propeller"/>
    <property type="match status" value="1"/>
</dbReference>
<dbReference type="Proteomes" id="UP001163046">
    <property type="component" value="Unassembled WGS sequence"/>
</dbReference>
<keyword evidence="1" id="KW-0880">Kelch repeat</keyword>
<evidence type="ECO:0000313" key="5">
    <source>
        <dbReference type="Proteomes" id="UP001163046"/>
    </source>
</evidence>
<comment type="caution">
    <text evidence="4">The sequence shown here is derived from an EMBL/GenBank/DDBJ whole genome shotgun (WGS) entry which is preliminary data.</text>
</comment>
<evidence type="ECO:0000256" key="2">
    <source>
        <dbReference type="ARBA" id="ARBA00022737"/>
    </source>
</evidence>
<evidence type="ECO:0000256" key="3">
    <source>
        <dbReference type="SAM" id="Phobius"/>
    </source>
</evidence>
<dbReference type="AlphaFoldDB" id="A0A9W9ZR57"/>
<dbReference type="Pfam" id="PF01344">
    <property type="entry name" value="Kelch_1"/>
    <property type="match status" value="2"/>
</dbReference>
<protein>
    <submittedName>
        <fullName evidence="4">Uncharacterized protein</fullName>
    </submittedName>
</protein>
<dbReference type="SUPFAM" id="SSF117281">
    <property type="entry name" value="Kelch motif"/>
    <property type="match status" value="1"/>
</dbReference>
<keyword evidence="5" id="KW-1185">Reference proteome</keyword>